<dbReference type="InterPro" id="IPR035979">
    <property type="entry name" value="RBD_domain_sf"/>
</dbReference>
<evidence type="ECO:0000313" key="5">
    <source>
        <dbReference type="Proteomes" id="UP001642540"/>
    </source>
</evidence>
<keyword evidence="1 2" id="KW-0694">RNA-binding</keyword>
<dbReference type="SUPFAM" id="SSF54928">
    <property type="entry name" value="RNA-binding domain, RBD"/>
    <property type="match status" value="2"/>
</dbReference>
<dbReference type="SMART" id="SM00360">
    <property type="entry name" value="RRM"/>
    <property type="match status" value="2"/>
</dbReference>
<dbReference type="CDD" id="cd12249">
    <property type="entry name" value="RRM1_hnRNPR_like"/>
    <property type="match status" value="1"/>
</dbReference>
<dbReference type="Pfam" id="PF00076">
    <property type="entry name" value="RRM_1"/>
    <property type="match status" value="1"/>
</dbReference>
<protein>
    <recommendedName>
        <fullName evidence="3">RRM domain-containing protein</fullName>
    </recommendedName>
</protein>
<dbReference type="InterPro" id="IPR012677">
    <property type="entry name" value="Nucleotide-bd_a/b_plait_sf"/>
</dbReference>
<comment type="caution">
    <text evidence="4">The sequence shown here is derived from an EMBL/GenBank/DDBJ whole genome shotgun (WGS) entry which is preliminary data.</text>
</comment>
<sequence length="450" mass="50996">MSGTIMESPTNSLFRPEGSKYWFLENGVFVRRPPVPPEVLEFAEGRNMEVYHLNGQRILSHKLESSDQSFIPPPVKGCEVFIGRLPNDCYEPELVPLLEEFGPIYKFRLMMDFSGCNRGYAFAQFFTAFNADLAVNQLGNFEIRPGHYIEMGKSSENCRVLLVGVPIYKTVKEIYDEINPLFPRLRCVLIEDDQNTRTSNRSEIGFAIAVYEDHCAAATARNLMLANRLRLWGYRIHADWANPDTSVTTCYSAQVLHVSGIPRSIDNCRLNKIFNERSNYGLQHLKRHQHEAVVYFKTKGHAELAKCRLEALGISGERVHVQWSRGNQNNVPDFGNQQQNQVNEEPIQNTNTPSMVMMNQQTITTVTSQNSTPIPSQYTLCNNPRCYNNPAAPDQPQPLPCYQPYQGVPFFNFPVLGGPPPPPNYMGQETVAMHGVLQQLQSSFNGLKLN</sequence>
<dbReference type="EMBL" id="CAXLJM020000062">
    <property type="protein sequence ID" value="CAL8119918.1"/>
    <property type="molecule type" value="Genomic_DNA"/>
</dbReference>
<dbReference type="PANTHER" id="PTHR21245">
    <property type="entry name" value="HETEROGENEOUS NUCLEAR RIBONUCLEOPROTEIN"/>
    <property type="match status" value="1"/>
</dbReference>
<evidence type="ECO:0000313" key="4">
    <source>
        <dbReference type="EMBL" id="CAL8119918.1"/>
    </source>
</evidence>
<accession>A0ABP1R4Z7</accession>
<gene>
    <name evidence="4" type="ORF">ODALV1_LOCUS18772</name>
</gene>
<feature type="domain" description="RRM" evidence="3">
    <location>
        <begin position="78"/>
        <end position="156"/>
    </location>
</feature>
<name>A0ABP1R4Z7_9HEXA</name>
<evidence type="ECO:0000256" key="2">
    <source>
        <dbReference type="PROSITE-ProRule" id="PRU00176"/>
    </source>
</evidence>
<reference evidence="4 5" key="1">
    <citation type="submission" date="2024-08" db="EMBL/GenBank/DDBJ databases">
        <authorList>
            <person name="Cucini C."/>
            <person name="Frati F."/>
        </authorList>
    </citation>
    <scope>NUCLEOTIDE SEQUENCE [LARGE SCALE GENOMIC DNA]</scope>
</reference>
<dbReference type="Gene3D" id="3.30.70.330">
    <property type="match status" value="3"/>
</dbReference>
<evidence type="ECO:0000259" key="3">
    <source>
        <dbReference type="PROSITE" id="PS50102"/>
    </source>
</evidence>
<dbReference type="Proteomes" id="UP001642540">
    <property type="component" value="Unassembled WGS sequence"/>
</dbReference>
<proteinExistence type="predicted"/>
<keyword evidence="5" id="KW-1185">Reference proteome</keyword>
<evidence type="ECO:0000256" key="1">
    <source>
        <dbReference type="ARBA" id="ARBA00022884"/>
    </source>
</evidence>
<dbReference type="PROSITE" id="PS50102">
    <property type="entry name" value="RRM"/>
    <property type="match status" value="1"/>
</dbReference>
<organism evidence="4 5">
    <name type="scientific">Orchesella dallaii</name>
    <dbReference type="NCBI Taxonomy" id="48710"/>
    <lineage>
        <taxon>Eukaryota</taxon>
        <taxon>Metazoa</taxon>
        <taxon>Ecdysozoa</taxon>
        <taxon>Arthropoda</taxon>
        <taxon>Hexapoda</taxon>
        <taxon>Collembola</taxon>
        <taxon>Entomobryomorpha</taxon>
        <taxon>Entomobryoidea</taxon>
        <taxon>Orchesellidae</taxon>
        <taxon>Orchesellinae</taxon>
        <taxon>Orchesella</taxon>
    </lineage>
</organism>
<dbReference type="InterPro" id="IPR000504">
    <property type="entry name" value="RRM_dom"/>
</dbReference>